<dbReference type="Gene3D" id="3.40.50.300">
    <property type="entry name" value="P-loop containing nucleotide triphosphate hydrolases"/>
    <property type="match status" value="1"/>
</dbReference>
<comment type="caution">
    <text evidence="8">Lacks conserved residue(s) required for the propagation of feature annotation.</text>
</comment>
<proteinExistence type="inferred from homology"/>
<feature type="domain" description="Chromosomal replication initiator DnaA C-terminal" evidence="12">
    <location>
        <begin position="366"/>
        <end position="434"/>
    </location>
</feature>
<dbReference type="Proteomes" id="UP000031552">
    <property type="component" value="Unassembled WGS sequence"/>
</dbReference>
<feature type="binding site" evidence="8">
    <location>
        <position position="164"/>
    </location>
    <ligand>
        <name>ATP</name>
        <dbReference type="ChEBI" id="CHEBI:30616"/>
    </ligand>
</feature>
<evidence type="ECO:0000256" key="4">
    <source>
        <dbReference type="ARBA" id="ARBA00022741"/>
    </source>
</evidence>
<feature type="region of interest" description="Domain IV, binds dsDNA" evidence="8">
    <location>
        <begin position="331"/>
        <end position="457"/>
    </location>
</feature>
<dbReference type="Pfam" id="PF00308">
    <property type="entry name" value="Bac_DnaA"/>
    <property type="match status" value="1"/>
</dbReference>
<dbReference type="HAMAP" id="MF_00377">
    <property type="entry name" value="DnaA_bact"/>
    <property type="match status" value="1"/>
</dbReference>
<evidence type="ECO:0000256" key="8">
    <source>
        <dbReference type="HAMAP-Rule" id="MF_00377"/>
    </source>
</evidence>
<keyword evidence="6 8" id="KW-0446">Lipid-binding</keyword>
<evidence type="ECO:0000313" key="14">
    <source>
        <dbReference type="Proteomes" id="UP000031552"/>
    </source>
</evidence>
<dbReference type="OrthoDB" id="19837at2"/>
<dbReference type="SUPFAM" id="SSF52540">
    <property type="entry name" value="P-loop containing nucleoside triphosphate hydrolases"/>
    <property type="match status" value="1"/>
</dbReference>
<keyword evidence="5 8" id="KW-0067">ATP-binding</keyword>
<keyword evidence="2 8" id="KW-0963">Cytoplasm</keyword>
<dbReference type="GO" id="GO:0005524">
    <property type="term" value="F:ATP binding"/>
    <property type="evidence" value="ECO:0007669"/>
    <property type="project" value="UniProtKB-UniRule"/>
</dbReference>
<feature type="region of interest" description="Domain I, interacts with DnaA modulators" evidence="8">
    <location>
        <begin position="1"/>
        <end position="92"/>
    </location>
</feature>
<comment type="subcellular location">
    <subcellularLocation>
        <location evidence="8">Cytoplasm</location>
    </subcellularLocation>
</comment>
<feature type="binding site" evidence="8">
    <location>
        <position position="163"/>
    </location>
    <ligand>
        <name>ATP</name>
        <dbReference type="ChEBI" id="CHEBI:30616"/>
    </ligand>
</feature>
<dbReference type="Gene3D" id="1.10.1750.10">
    <property type="match status" value="1"/>
</dbReference>
<dbReference type="Pfam" id="PF08299">
    <property type="entry name" value="Bac_DnaA_C"/>
    <property type="match status" value="1"/>
</dbReference>
<dbReference type="InterPro" id="IPR013159">
    <property type="entry name" value="DnaA_C"/>
</dbReference>
<dbReference type="InterPro" id="IPR038454">
    <property type="entry name" value="DnaA_N_sf"/>
</dbReference>
<dbReference type="PROSITE" id="PS01008">
    <property type="entry name" value="DNAA"/>
    <property type="match status" value="1"/>
</dbReference>
<keyword evidence="14" id="KW-1185">Reference proteome</keyword>
<name>A0A090CZ04_9BACT</name>
<dbReference type="CDD" id="cd00009">
    <property type="entry name" value="AAA"/>
    <property type="match status" value="1"/>
</dbReference>
<dbReference type="GO" id="GO:0006275">
    <property type="term" value="P:regulation of DNA replication"/>
    <property type="evidence" value="ECO:0007669"/>
    <property type="project" value="UniProtKB-UniRule"/>
</dbReference>
<keyword evidence="3 8" id="KW-0235">DNA replication</keyword>
<comment type="domain">
    <text evidence="8">Domain I is involved in oligomerization and binding regulators, domain II is flexibile and of varying length in different bacteria, domain III forms the AAA+ region, while domain IV binds dsDNA.</text>
</comment>
<evidence type="ECO:0000256" key="7">
    <source>
        <dbReference type="ARBA" id="ARBA00023125"/>
    </source>
</evidence>
<dbReference type="PRINTS" id="PR00051">
    <property type="entry name" value="DNAA"/>
</dbReference>
<evidence type="ECO:0000256" key="1">
    <source>
        <dbReference type="ARBA" id="ARBA00006583"/>
    </source>
</evidence>
<dbReference type="GO" id="GO:0005737">
    <property type="term" value="C:cytoplasm"/>
    <property type="evidence" value="ECO:0007669"/>
    <property type="project" value="UniProtKB-SubCell"/>
</dbReference>
<dbReference type="GO" id="GO:0005886">
    <property type="term" value="C:plasma membrane"/>
    <property type="evidence" value="ECO:0007669"/>
    <property type="project" value="TreeGrafter"/>
</dbReference>
<evidence type="ECO:0000256" key="6">
    <source>
        <dbReference type="ARBA" id="ARBA00023121"/>
    </source>
</evidence>
<dbReference type="GO" id="GO:0003688">
    <property type="term" value="F:DNA replication origin binding"/>
    <property type="evidence" value="ECO:0007669"/>
    <property type="project" value="UniProtKB-UniRule"/>
</dbReference>
<organism evidence="13 14">
    <name type="scientific">Candidatus Criblamydia sequanensis CRIB-18</name>
    <dbReference type="NCBI Taxonomy" id="1437425"/>
    <lineage>
        <taxon>Bacteria</taxon>
        <taxon>Pseudomonadati</taxon>
        <taxon>Chlamydiota</taxon>
        <taxon>Chlamydiia</taxon>
        <taxon>Parachlamydiales</taxon>
        <taxon>Candidatus Criblamydiaceae</taxon>
        <taxon>Candidatus Criblamydia</taxon>
    </lineage>
</organism>
<sequence>MKAWEQFLTLQEIEMGKATVQKWLRNLKISRFDAQNLFLEAQDPFQAIWFEEQIRKKIKGGIPFNGKFIKVHLNVAKNQKLNKTFRKKQNEPQELDTFKLNFDSLDPSFHFDSFFPTKGSLLPLKVLYELTGYQSKGGSLNPANVHHSPYNPLFLYGKAGSGKTHLLMAVAFALRRQGLNATYVKADTFADHVVSAIRAGEMRLFREAYRSSDVLLLDDVDILARKSATQEEFFHTFNTLHLAGKLIILTANKPPRDLDHIEKRLISRFEWGLSLPLELPSKEEMRVILEGKCALLDIHLSPKVADFFLTTFKSGPKALIRALEAFSLRTHMNEDKSLAKQASLYPQALESLIKDLIDDEEKSVLTAEIILKAVAEHFGIRIDDLKGPSQARESTLPRQVAIYFLRSKLSLPYMKIGDLLSRDHSTIMTSFRRIQKGLDSEDEKIAPLVRDIEKGLI</sequence>
<evidence type="ECO:0000313" key="13">
    <source>
        <dbReference type="EMBL" id="CDR34062.1"/>
    </source>
</evidence>
<dbReference type="InterPro" id="IPR003593">
    <property type="entry name" value="AAA+_ATPase"/>
</dbReference>
<dbReference type="eggNOG" id="COG0593">
    <property type="taxonomic scope" value="Bacteria"/>
</dbReference>
<protein>
    <recommendedName>
        <fullName evidence="8 9">Chromosomal replication initiator protein DnaA</fullName>
    </recommendedName>
</protein>
<dbReference type="InterPro" id="IPR020591">
    <property type="entry name" value="Chromosome_initiator_DnaA-like"/>
</dbReference>
<dbReference type="SMART" id="SM00760">
    <property type="entry name" value="Bac_DnaA_C"/>
    <property type="match status" value="1"/>
</dbReference>
<feature type="binding site" evidence="8">
    <location>
        <position position="162"/>
    </location>
    <ligand>
        <name>ATP</name>
        <dbReference type="ChEBI" id="CHEBI:30616"/>
    </ligand>
</feature>
<reference evidence="13" key="2">
    <citation type="submission" date="2014-09" db="EMBL/GenBank/DDBJ databases">
        <title>Criblamydia sequanensis harbors a mega-plasmid encoding arsenite resistance.</title>
        <authorList>
            <person name="Bertelli C."/>
            <person name="Goesmann A."/>
            <person name="Greub G."/>
        </authorList>
    </citation>
    <scope>NUCLEOTIDE SEQUENCE [LARGE SCALE GENOMIC DNA]</scope>
    <source>
        <strain evidence="13">CRIB-18</strain>
    </source>
</reference>
<dbReference type="EMBL" id="CCEJ010000005">
    <property type="protein sequence ID" value="CDR34062.1"/>
    <property type="molecule type" value="Genomic_DNA"/>
</dbReference>
<evidence type="ECO:0000256" key="9">
    <source>
        <dbReference type="RuleBase" id="RU000577"/>
    </source>
</evidence>
<comment type="caution">
    <text evidence="13">The sequence shown here is derived from an EMBL/GenBank/DDBJ whole genome shotgun (WGS) entry which is preliminary data.</text>
</comment>
<evidence type="ECO:0000256" key="5">
    <source>
        <dbReference type="ARBA" id="ARBA00022840"/>
    </source>
</evidence>
<dbReference type="STRING" id="1437425.CSEC_1241"/>
<comment type="function">
    <text evidence="8 9">Plays an essential role in the initiation and regulation of chromosomal replication. ATP-DnaA binds to the origin of replication (oriC) to initiate formation of the DNA replication initiation complex once per cell cycle. Binds the DnaA box (a 9 base pair repeat at the origin) and separates the double-stranded (ds)DNA. Forms a right-handed helical filament on oriC DNA; dsDNA binds to the exterior of the filament while single-stranded (ss)DNA is stabiized in the filament's interior. The ATP-DnaA-oriC complex binds and stabilizes one strand of the AT-rich DNA unwinding element (DUE), permitting loading of DNA polymerase. After initiation quickly degrades to an ADP-DnaA complex that is not apt for DNA replication. Binds acidic phospholipids.</text>
</comment>
<dbReference type="SUPFAM" id="SSF48295">
    <property type="entry name" value="TrpR-like"/>
    <property type="match status" value="1"/>
</dbReference>
<comment type="subunit">
    <text evidence="8">Oligomerizes as a right-handed, spiral filament on DNA at oriC.</text>
</comment>
<reference evidence="13" key="1">
    <citation type="submission" date="2013-12" db="EMBL/GenBank/DDBJ databases">
        <authorList>
            <person name="Linke B."/>
        </authorList>
    </citation>
    <scope>NUCLEOTIDE SEQUENCE [LARGE SCALE GENOMIC DNA]</scope>
    <source>
        <strain evidence="13">CRIB-18</strain>
    </source>
</reference>
<dbReference type="CDD" id="cd06571">
    <property type="entry name" value="Bac_DnaA_C"/>
    <property type="match status" value="1"/>
</dbReference>
<dbReference type="RefSeq" id="WP_041017612.1">
    <property type="nucleotide sequence ID" value="NZ_CCEJ010000005.1"/>
</dbReference>
<evidence type="ECO:0000259" key="12">
    <source>
        <dbReference type="SMART" id="SM00760"/>
    </source>
</evidence>
<dbReference type="PANTHER" id="PTHR30050">
    <property type="entry name" value="CHROMOSOMAL REPLICATION INITIATOR PROTEIN DNAA"/>
    <property type="match status" value="1"/>
</dbReference>
<dbReference type="PANTHER" id="PTHR30050:SF2">
    <property type="entry name" value="CHROMOSOMAL REPLICATION INITIATOR PROTEIN DNAA"/>
    <property type="match status" value="1"/>
</dbReference>
<dbReference type="InterPro" id="IPR027417">
    <property type="entry name" value="P-loop_NTPase"/>
</dbReference>
<feature type="binding site" evidence="8">
    <location>
        <position position="160"/>
    </location>
    <ligand>
        <name>ATP</name>
        <dbReference type="ChEBI" id="CHEBI:30616"/>
    </ligand>
</feature>
<feature type="domain" description="AAA+ ATPase" evidence="11">
    <location>
        <begin position="149"/>
        <end position="277"/>
    </location>
</feature>
<dbReference type="InterPro" id="IPR001957">
    <property type="entry name" value="Chromosome_initiator_DnaA"/>
</dbReference>
<dbReference type="Gene3D" id="3.30.300.180">
    <property type="match status" value="1"/>
</dbReference>
<evidence type="ECO:0000256" key="3">
    <source>
        <dbReference type="ARBA" id="ARBA00022705"/>
    </source>
</evidence>
<keyword evidence="4 8" id="KW-0547">Nucleotide-binding</keyword>
<comment type="similarity">
    <text evidence="1 8 10">Belongs to the DnaA family.</text>
</comment>
<evidence type="ECO:0000256" key="10">
    <source>
        <dbReference type="RuleBase" id="RU004227"/>
    </source>
</evidence>
<gene>
    <name evidence="13" type="primary">dnaa1</name>
    <name evidence="8" type="synonym">dnaA</name>
    <name evidence="13" type="ORF">CSEC_1241</name>
</gene>
<evidence type="ECO:0000259" key="11">
    <source>
        <dbReference type="SMART" id="SM00382"/>
    </source>
</evidence>
<dbReference type="SMART" id="SM00382">
    <property type="entry name" value="AAA"/>
    <property type="match status" value="1"/>
</dbReference>
<dbReference type="InterPro" id="IPR010921">
    <property type="entry name" value="Trp_repressor/repl_initiator"/>
</dbReference>
<evidence type="ECO:0000256" key="2">
    <source>
        <dbReference type="ARBA" id="ARBA00022490"/>
    </source>
</evidence>
<accession>A0A090CZ04</accession>
<dbReference type="InterPro" id="IPR018312">
    <property type="entry name" value="Chromosome_initiator_DnaA_CS"/>
</dbReference>
<dbReference type="GO" id="GO:0006270">
    <property type="term" value="P:DNA replication initiation"/>
    <property type="evidence" value="ECO:0007669"/>
    <property type="project" value="UniProtKB-UniRule"/>
</dbReference>
<keyword evidence="7 8" id="KW-0238">DNA-binding</keyword>
<dbReference type="GO" id="GO:0008289">
    <property type="term" value="F:lipid binding"/>
    <property type="evidence" value="ECO:0007669"/>
    <property type="project" value="UniProtKB-KW"/>
</dbReference>
<dbReference type="AlphaFoldDB" id="A0A090CZ04"/>
<dbReference type="InterPro" id="IPR013317">
    <property type="entry name" value="DnaA_dom"/>
</dbReference>